<dbReference type="AlphaFoldDB" id="A0AAV7P451"/>
<evidence type="ECO:0000313" key="2">
    <source>
        <dbReference type="EMBL" id="KAJ1121899.1"/>
    </source>
</evidence>
<comment type="caution">
    <text evidence="2">The sequence shown here is derived from an EMBL/GenBank/DDBJ whole genome shotgun (WGS) entry which is preliminary data.</text>
</comment>
<reference evidence="2" key="1">
    <citation type="journal article" date="2022" name="bioRxiv">
        <title>Sequencing and chromosome-scale assembly of the giantPleurodeles waltlgenome.</title>
        <authorList>
            <person name="Brown T."/>
            <person name="Elewa A."/>
            <person name="Iarovenko S."/>
            <person name="Subramanian E."/>
            <person name="Araus A.J."/>
            <person name="Petzold A."/>
            <person name="Susuki M."/>
            <person name="Suzuki K.-i.T."/>
            <person name="Hayashi T."/>
            <person name="Toyoda A."/>
            <person name="Oliveira C."/>
            <person name="Osipova E."/>
            <person name="Leigh N.D."/>
            <person name="Simon A."/>
            <person name="Yun M.H."/>
        </authorList>
    </citation>
    <scope>NUCLEOTIDE SEQUENCE</scope>
    <source>
        <strain evidence="2">20211129_DDA</strain>
        <tissue evidence="2">Liver</tissue>
    </source>
</reference>
<accession>A0AAV7P451</accession>
<protein>
    <submittedName>
        <fullName evidence="2">Uncharacterized protein</fullName>
    </submittedName>
</protein>
<gene>
    <name evidence="2" type="ORF">NDU88_000408</name>
</gene>
<evidence type="ECO:0000313" key="3">
    <source>
        <dbReference type="Proteomes" id="UP001066276"/>
    </source>
</evidence>
<dbReference type="EMBL" id="JANPWB010000011">
    <property type="protein sequence ID" value="KAJ1121899.1"/>
    <property type="molecule type" value="Genomic_DNA"/>
</dbReference>
<dbReference type="Proteomes" id="UP001066276">
    <property type="component" value="Chromosome 7"/>
</dbReference>
<evidence type="ECO:0000256" key="1">
    <source>
        <dbReference type="SAM" id="MobiDB-lite"/>
    </source>
</evidence>
<feature type="region of interest" description="Disordered" evidence="1">
    <location>
        <begin position="1"/>
        <end position="32"/>
    </location>
</feature>
<organism evidence="2 3">
    <name type="scientific">Pleurodeles waltl</name>
    <name type="common">Iberian ribbed newt</name>
    <dbReference type="NCBI Taxonomy" id="8319"/>
    <lineage>
        <taxon>Eukaryota</taxon>
        <taxon>Metazoa</taxon>
        <taxon>Chordata</taxon>
        <taxon>Craniata</taxon>
        <taxon>Vertebrata</taxon>
        <taxon>Euteleostomi</taxon>
        <taxon>Amphibia</taxon>
        <taxon>Batrachia</taxon>
        <taxon>Caudata</taxon>
        <taxon>Salamandroidea</taxon>
        <taxon>Salamandridae</taxon>
        <taxon>Pleurodelinae</taxon>
        <taxon>Pleurodeles</taxon>
    </lineage>
</organism>
<sequence>MAAWEGSQGHVEPGRMAQRAAKERGNGCGKPVPEVSAVVGGVPVEEAPEPNGEDIAALDDLPELACWQVEGGSTREEFCKAQGECPILVGLRQHALAQAAGEASGDHLIYWEDDLLYSEPKVPEGRAARVVVVPQCYQTFLRGLPHDIRLVGQLGQEKAFVWLISHFYWP</sequence>
<proteinExistence type="predicted"/>
<name>A0AAV7P451_PLEWA</name>
<keyword evidence="3" id="KW-1185">Reference proteome</keyword>